<evidence type="ECO:0000256" key="2">
    <source>
        <dbReference type="ARBA" id="ARBA00022679"/>
    </source>
</evidence>
<evidence type="ECO:0000313" key="3">
    <source>
        <dbReference type="EMBL" id="AHF07183.1"/>
    </source>
</evidence>
<evidence type="ECO:0000313" key="4">
    <source>
        <dbReference type="Proteomes" id="UP000010847"/>
    </source>
</evidence>
<dbReference type="Proteomes" id="UP000010847">
    <property type="component" value="Chromosome"/>
</dbReference>
<dbReference type="Pfam" id="PF02515">
    <property type="entry name" value="CoA_transf_3"/>
    <property type="match status" value="1"/>
</dbReference>
<name>W0ECG0_9FIRM</name>
<dbReference type="InterPro" id="IPR044855">
    <property type="entry name" value="CoA-Trfase_III_dom3_sf"/>
</dbReference>
<dbReference type="eggNOG" id="COG1804">
    <property type="taxonomic scope" value="Bacteria"/>
</dbReference>
<dbReference type="GO" id="GO:0016740">
    <property type="term" value="F:transferase activity"/>
    <property type="evidence" value="ECO:0007669"/>
    <property type="project" value="UniProtKB-KW"/>
</dbReference>
<dbReference type="STRING" id="871968.DESME_09100"/>
<dbReference type="Gene3D" id="3.30.1540.10">
    <property type="entry name" value="formyl-coa transferase, domain 3"/>
    <property type="match status" value="1"/>
</dbReference>
<dbReference type="RefSeq" id="WP_006718779.1">
    <property type="nucleotide sequence ID" value="NZ_CP007032.1"/>
</dbReference>
<dbReference type="PANTHER" id="PTHR48228:SF6">
    <property type="entry name" value="L-CARNITINE COA-TRANSFERASE"/>
    <property type="match status" value="1"/>
</dbReference>
<accession>W0ECG0</accession>
<proteinExistence type="inferred from homology"/>
<keyword evidence="4" id="KW-1185">Reference proteome</keyword>
<gene>
    <name evidence="3" type="ORF">DESME_09100</name>
</gene>
<comment type="similarity">
    <text evidence="1">Belongs to the CoA-transferase III family.</text>
</comment>
<dbReference type="OrthoDB" id="9797653at2"/>
<dbReference type="InterPro" id="IPR050509">
    <property type="entry name" value="CoA-transferase_III"/>
</dbReference>
<dbReference type="EMBL" id="CP007032">
    <property type="protein sequence ID" value="AHF07183.1"/>
    <property type="molecule type" value="Genomic_DNA"/>
</dbReference>
<sequence length="427" mass="47478">MERWKEINYIPAPAIAASYGPLTGMRVLMTGSIVAAPFAASVLGEFGAEVIHVERPNIGDPYREQAPVITRGDRKISAGWIQDGRNKLSLTLEINLKIPESKEIFLSLIKNCDVWVENMVWTEKLGITEELLLEVNPKLVIAHISGFGRPQFGGVPDECNRPSYDPIGQAEGGYMFVNGFPEPMPPSHAATFINDYLTAMFAVNGILMAYLHAQKTGKGQAIDISQIESMSRVLNDTFVSYFELGKVRQRNGNKVAIFQPGNLFKTKDEKYLYIGAYGRAVYERFVKALGLDLNKYTHEACGNSVEAVNSELGLELNQLTIDWVAARDSEEALKYLLSLKVPSGIVRTAADLAASEHYQKRDNFIEYKDETLDKNVKAFGFVPKMSETPAQVWRGAPTLGEDTDTILHTLLGYSDREIANFREKGVI</sequence>
<dbReference type="KEGG" id="dmt:DESME_09100"/>
<dbReference type="SUPFAM" id="SSF89796">
    <property type="entry name" value="CoA-transferase family III (CaiB/BaiF)"/>
    <property type="match status" value="1"/>
</dbReference>
<dbReference type="HOGENOM" id="CLU_033975_2_0_9"/>
<dbReference type="InterPro" id="IPR003673">
    <property type="entry name" value="CoA-Trfase_fam_III"/>
</dbReference>
<dbReference type="AlphaFoldDB" id="W0ECG0"/>
<dbReference type="InterPro" id="IPR023606">
    <property type="entry name" value="CoA-Trfase_III_dom_1_sf"/>
</dbReference>
<evidence type="ECO:0000256" key="1">
    <source>
        <dbReference type="ARBA" id="ARBA00008383"/>
    </source>
</evidence>
<protein>
    <submittedName>
        <fullName evidence="3">Acyl-CoA transferase</fullName>
    </submittedName>
</protein>
<reference evidence="3 4" key="1">
    <citation type="submission" date="2013-12" db="EMBL/GenBank/DDBJ databases">
        <authorList>
            <consortium name="DOE Joint Genome Institute"/>
            <person name="Smidt H."/>
            <person name="Huntemann M."/>
            <person name="Han J."/>
            <person name="Chen A."/>
            <person name="Kyrpides N."/>
            <person name="Mavromatis K."/>
            <person name="Markowitz V."/>
            <person name="Palaniappan K."/>
            <person name="Ivanova N."/>
            <person name="Schaumberg A."/>
            <person name="Pati A."/>
            <person name="Liolios K."/>
            <person name="Nordberg H.P."/>
            <person name="Cantor M.N."/>
            <person name="Hua S.X."/>
            <person name="Woyke T."/>
        </authorList>
    </citation>
    <scope>NUCLEOTIDE SEQUENCE [LARGE SCALE GENOMIC DNA]</scope>
    <source>
        <strain evidence="4">DSM 15288</strain>
    </source>
</reference>
<dbReference type="PANTHER" id="PTHR48228">
    <property type="entry name" value="SUCCINYL-COA--D-CITRAMALATE COA-TRANSFERASE"/>
    <property type="match status" value="1"/>
</dbReference>
<dbReference type="Gene3D" id="3.40.50.10540">
    <property type="entry name" value="Crotonobetainyl-coa:carnitine coa-transferase, domain 1"/>
    <property type="match status" value="1"/>
</dbReference>
<organism evidence="3 4">
    <name type="scientific">Desulfitobacterium metallireducens DSM 15288</name>
    <dbReference type="NCBI Taxonomy" id="871968"/>
    <lineage>
        <taxon>Bacteria</taxon>
        <taxon>Bacillati</taxon>
        <taxon>Bacillota</taxon>
        <taxon>Clostridia</taxon>
        <taxon>Eubacteriales</taxon>
        <taxon>Desulfitobacteriaceae</taxon>
        <taxon>Desulfitobacterium</taxon>
    </lineage>
</organism>
<keyword evidence="2 3" id="KW-0808">Transferase</keyword>